<gene>
    <name evidence="3" type="primary">DIS3L2</name>
    <name evidence="3" type="ORF">HK097_006964</name>
</gene>
<dbReference type="Pfam" id="PF17216">
    <property type="entry name" value="Rrp44_CSD1"/>
    <property type="match status" value="1"/>
</dbReference>
<dbReference type="GO" id="GO:0000932">
    <property type="term" value="C:P-body"/>
    <property type="evidence" value="ECO:0007669"/>
    <property type="project" value="TreeGrafter"/>
</dbReference>
<dbReference type="Proteomes" id="UP001212841">
    <property type="component" value="Unassembled WGS sequence"/>
</dbReference>
<organism evidence="3 4">
    <name type="scientific">Rhizophlyctis rosea</name>
    <dbReference type="NCBI Taxonomy" id="64517"/>
    <lineage>
        <taxon>Eukaryota</taxon>
        <taxon>Fungi</taxon>
        <taxon>Fungi incertae sedis</taxon>
        <taxon>Chytridiomycota</taxon>
        <taxon>Chytridiomycota incertae sedis</taxon>
        <taxon>Chytridiomycetes</taxon>
        <taxon>Rhizophlyctidales</taxon>
        <taxon>Rhizophlyctidaceae</taxon>
        <taxon>Rhizophlyctis</taxon>
    </lineage>
</organism>
<accession>A0AAD5X687</accession>
<proteinExistence type="predicted"/>
<evidence type="ECO:0000256" key="1">
    <source>
        <dbReference type="SAM" id="MobiDB-lite"/>
    </source>
</evidence>
<comment type="caution">
    <text evidence="3">The sequence shown here is derived from an EMBL/GenBank/DDBJ whole genome shotgun (WGS) entry which is preliminary data.</text>
</comment>
<sequence>MHKKERRRTGRDSLGETAGQDVREQFAHEERRENRGGPRTPRGGRGDYGPQTPAARNRGGPTTPSSGRGGGRLWVDPDQKTPNNNNNHNRTPAAATPKRPNVYEEYLTLEEVSRGLEDGTLLQGSLRINKRNRYDAYCAIEGSENDIFICGVKNRNRALEGDVVAVKLLEGATLERELDLQKEKRVRRKEENRERQA</sequence>
<dbReference type="EMBL" id="JADGJD010000332">
    <property type="protein sequence ID" value="KAJ3052032.1"/>
    <property type="molecule type" value="Genomic_DNA"/>
</dbReference>
<feature type="compositionally biased region" description="Low complexity" evidence="1">
    <location>
        <begin position="81"/>
        <end position="97"/>
    </location>
</feature>
<keyword evidence="3" id="KW-0269">Exonuclease</keyword>
<feature type="region of interest" description="Disordered" evidence="1">
    <location>
        <begin position="1"/>
        <end position="101"/>
    </location>
</feature>
<keyword evidence="3" id="KW-0540">Nuclease</keyword>
<name>A0AAD5X687_9FUNG</name>
<dbReference type="InterPro" id="IPR033771">
    <property type="entry name" value="Rrp44_CSD1"/>
</dbReference>
<protein>
    <submittedName>
        <fullName evidence="3">DIS3-like exonuclease 2</fullName>
    </submittedName>
</protein>
<dbReference type="PANTHER" id="PTHR23355">
    <property type="entry name" value="RIBONUCLEASE"/>
    <property type="match status" value="1"/>
</dbReference>
<dbReference type="InterPro" id="IPR012340">
    <property type="entry name" value="NA-bd_OB-fold"/>
</dbReference>
<feature type="compositionally biased region" description="Basic and acidic residues" evidence="1">
    <location>
        <begin position="21"/>
        <end position="36"/>
    </location>
</feature>
<reference evidence="3" key="1">
    <citation type="submission" date="2020-05" db="EMBL/GenBank/DDBJ databases">
        <title>Phylogenomic resolution of chytrid fungi.</title>
        <authorList>
            <person name="Stajich J.E."/>
            <person name="Amses K."/>
            <person name="Simmons R."/>
            <person name="Seto K."/>
            <person name="Myers J."/>
            <person name="Bonds A."/>
            <person name="Quandt C.A."/>
            <person name="Barry K."/>
            <person name="Liu P."/>
            <person name="Grigoriev I."/>
            <person name="Longcore J.E."/>
            <person name="James T.Y."/>
        </authorList>
    </citation>
    <scope>NUCLEOTIDE SEQUENCE</scope>
    <source>
        <strain evidence="3">JEL0318</strain>
    </source>
</reference>
<dbReference type="SUPFAM" id="SSF50249">
    <property type="entry name" value="Nucleic acid-binding proteins"/>
    <property type="match status" value="1"/>
</dbReference>
<evidence type="ECO:0000313" key="4">
    <source>
        <dbReference type="Proteomes" id="UP001212841"/>
    </source>
</evidence>
<evidence type="ECO:0000313" key="3">
    <source>
        <dbReference type="EMBL" id="KAJ3052032.1"/>
    </source>
</evidence>
<dbReference type="InterPro" id="IPR050180">
    <property type="entry name" value="RNR_Ribonuclease"/>
</dbReference>
<feature type="domain" description="CSD1" evidence="2">
    <location>
        <begin position="103"/>
        <end position="170"/>
    </location>
</feature>
<dbReference type="PANTHER" id="PTHR23355:SF9">
    <property type="entry name" value="DIS3-LIKE EXONUCLEASE 2"/>
    <property type="match status" value="1"/>
</dbReference>
<keyword evidence="3" id="KW-0378">Hydrolase</keyword>
<evidence type="ECO:0000259" key="2">
    <source>
        <dbReference type="Pfam" id="PF17216"/>
    </source>
</evidence>
<dbReference type="GO" id="GO:0000175">
    <property type="term" value="F:3'-5'-RNA exonuclease activity"/>
    <property type="evidence" value="ECO:0007669"/>
    <property type="project" value="TreeGrafter"/>
</dbReference>
<dbReference type="Gene3D" id="2.40.50.690">
    <property type="match status" value="1"/>
</dbReference>
<dbReference type="AlphaFoldDB" id="A0AAD5X687"/>
<dbReference type="GO" id="GO:0006402">
    <property type="term" value="P:mRNA catabolic process"/>
    <property type="evidence" value="ECO:0007669"/>
    <property type="project" value="TreeGrafter"/>
</dbReference>
<keyword evidence="4" id="KW-1185">Reference proteome</keyword>
<feature type="non-terminal residue" evidence="3">
    <location>
        <position position="1"/>
    </location>
</feature>